<dbReference type="Pfam" id="PF13432">
    <property type="entry name" value="TPR_16"/>
    <property type="match status" value="1"/>
</dbReference>
<proteinExistence type="predicted"/>
<protein>
    <submittedName>
        <fullName evidence="1">Tetratricopeptide repeat protein</fullName>
    </submittedName>
</protein>
<accession>A0A538U8X1</accession>
<feature type="non-terminal residue" evidence="1">
    <location>
        <position position="1"/>
    </location>
</feature>
<evidence type="ECO:0000313" key="1">
    <source>
        <dbReference type="EMBL" id="TMQ72346.1"/>
    </source>
</evidence>
<dbReference type="InterPro" id="IPR019734">
    <property type="entry name" value="TPR_rpt"/>
</dbReference>
<dbReference type="AlphaFoldDB" id="A0A538U8X1"/>
<comment type="caution">
    <text evidence="1">The sequence shown here is derived from an EMBL/GenBank/DDBJ whole genome shotgun (WGS) entry which is preliminary data.</text>
</comment>
<dbReference type="SMART" id="SM00028">
    <property type="entry name" value="TPR"/>
    <property type="match status" value="2"/>
</dbReference>
<sequence>EALAARPDDATAAFNLGVALEDQRRPHAAAAAYENALAVDAEYADAHFNLGRLWERLGEPRKALRHLQAFRRLTGDLPRG</sequence>
<organism evidence="1 2">
    <name type="scientific">Eiseniibacteriota bacterium</name>
    <dbReference type="NCBI Taxonomy" id="2212470"/>
    <lineage>
        <taxon>Bacteria</taxon>
        <taxon>Candidatus Eiseniibacteriota</taxon>
    </lineage>
</organism>
<name>A0A538U8X1_UNCEI</name>
<dbReference type="Proteomes" id="UP000319836">
    <property type="component" value="Unassembled WGS sequence"/>
</dbReference>
<gene>
    <name evidence="1" type="ORF">E6K80_03140</name>
</gene>
<dbReference type="SUPFAM" id="SSF48452">
    <property type="entry name" value="TPR-like"/>
    <property type="match status" value="1"/>
</dbReference>
<reference evidence="1 2" key="1">
    <citation type="journal article" date="2019" name="Nat. Microbiol.">
        <title>Mediterranean grassland soil C-N compound turnover is dependent on rainfall and depth, and is mediated by genomically divergent microorganisms.</title>
        <authorList>
            <person name="Diamond S."/>
            <person name="Andeer P.F."/>
            <person name="Li Z."/>
            <person name="Crits-Christoph A."/>
            <person name="Burstein D."/>
            <person name="Anantharaman K."/>
            <person name="Lane K.R."/>
            <person name="Thomas B.C."/>
            <person name="Pan C."/>
            <person name="Northen T.R."/>
            <person name="Banfield J.F."/>
        </authorList>
    </citation>
    <scope>NUCLEOTIDE SEQUENCE [LARGE SCALE GENOMIC DNA]</scope>
    <source>
        <strain evidence="1">WS_10</strain>
    </source>
</reference>
<dbReference type="EMBL" id="VBPA01000066">
    <property type="protein sequence ID" value="TMQ72346.1"/>
    <property type="molecule type" value="Genomic_DNA"/>
</dbReference>
<dbReference type="Gene3D" id="1.25.40.10">
    <property type="entry name" value="Tetratricopeptide repeat domain"/>
    <property type="match status" value="1"/>
</dbReference>
<dbReference type="InterPro" id="IPR011990">
    <property type="entry name" value="TPR-like_helical_dom_sf"/>
</dbReference>
<evidence type="ECO:0000313" key="2">
    <source>
        <dbReference type="Proteomes" id="UP000319836"/>
    </source>
</evidence>